<dbReference type="Proteomes" id="UP000231279">
    <property type="component" value="Unassembled WGS sequence"/>
</dbReference>
<dbReference type="Gene3D" id="3.10.50.40">
    <property type="match status" value="1"/>
</dbReference>
<keyword evidence="1 3" id="KW-0413">Isomerase</keyword>
<sequence>MASSLLVSPPFLCYPVKKSNYLTNSQSLSPQPYSNLPPAPSVAAAKVPEQRLTRSTLDSTDYTLTRRFGFGAGLALVGSLSLPQQIQTRLQVPQHKGTSRNVEKEEEVVLPNGIRYYDLKVGRGASPGDVVGINVRGSVLGSGQVFVDTFRGGKKNKAMGVVMGTRPYGEGICEGVEYVIRHMKAGGKRRVIIPPSLGFGEKGADFGEGVQVPPSATLEYVVEVQSVSMAPPPSYI</sequence>
<evidence type="ECO:0000313" key="4">
    <source>
        <dbReference type="Proteomes" id="UP000231279"/>
    </source>
</evidence>
<proteinExistence type="predicted"/>
<dbReference type="GO" id="GO:0003755">
    <property type="term" value="F:peptidyl-prolyl cis-trans isomerase activity"/>
    <property type="evidence" value="ECO:0007669"/>
    <property type="project" value="UniProtKB-KW"/>
</dbReference>
<comment type="catalytic activity">
    <reaction evidence="1">
        <text>[protein]-peptidylproline (omega=180) = [protein]-peptidylproline (omega=0)</text>
        <dbReference type="Rhea" id="RHEA:16237"/>
        <dbReference type="Rhea" id="RHEA-COMP:10747"/>
        <dbReference type="Rhea" id="RHEA-COMP:10748"/>
        <dbReference type="ChEBI" id="CHEBI:83833"/>
        <dbReference type="ChEBI" id="CHEBI:83834"/>
        <dbReference type="EC" id="5.2.1.8"/>
    </reaction>
</comment>
<dbReference type="InterPro" id="IPR053111">
    <property type="entry name" value="Chloro_FKBP-type_PPIase"/>
</dbReference>
<dbReference type="PANTHER" id="PTHR47598:SF1">
    <property type="entry name" value="PEPTIDYL-PROLYL CIS-TRANS ISOMERASE FKBP17-2, CHLOROPLASTIC"/>
    <property type="match status" value="1"/>
</dbReference>
<evidence type="ECO:0000313" key="3">
    <source>
        <dbReference type="EMBL" id="PIN23658.1"/>
    </source>
</evidence>
<dbReference type="SUPFAM" id="SSF54534">
    <property type="entry name" value="FKBP-like"/>
    <property type="match status" value="1"/>
</dbReference>
<dbReference type="OrthoDB" id="1902587at2759"/>
<gene>
    <name evidence="3" type="ORF">CDL12_03618</name>
</gene>
<reference evidence="4" key="1">
    <citation type="journal article" date="2018" name="Gigascience">
        <title>Genome assembly of the Pink Ipe (Handroanthus impetiginosus, Bignoniaceae), a highly valued, ecologically keystone Neotropical timber forest tree.</title>
        <authorList>
            <person name="Silva-Junior O.B."/>
            <person name="Grattapaglia D."/>
            <person name="Novaes E."/>
            <person name="Collevatti R.G."/>
        </authorList>
    </citation>
    <scope>NUCLEOTIDE SEQUENCE [LARGE SCALE GENOMIC DNA]</scope>
    <source>
        <strain evidence="4">cv. UFG-1</strain>
    </source>
</reference>
<evidence type="ECO:0000259" key="2">
    <source>
        <dbReference type="PROSITE" id="PS50059"/>
    </source>
</evidence>
<dbReference type="EMBL" id="NKXS01000536">
    <property type="protein sequence ID" value="PIN23658.1"/>
    <property type="molecule type" value="Genomic_DNA"/>
</dbReference>
<organism evidence="3 4">
    <name type="scientific">Handroanthus impetiginosus</name>
    <dbReference type="NCBI Taxonomy" id="429701"/>
    <lineage>
        <taxon>Eukaryota</taxon>
        <taxon>Viridiplantae</taxon>
        <taxon>Streptophyta</taxon>
        <taxon>Embryophyta</taxon>
        <taxon>Tracheophyta</taxon>
        <taxon>Spermatophyta</taxon>
        <taxon>Magnoliopsida</taxon>
        <taxon>eudicotyledons</taxon>
        <taxon>Gunneridae</taxon>
        <taxon>Pentapetalae</taxon>
        <taxon>asterids</taxon>
        <taxon>lamiids</taxon>
        <taxon>Lamiales</taxon>
        <taxon>Bignoniaceae</taxon>
        <taxon>Crescentiina</taxon>
        <taxon>Tabebuia alliance</taxon>
        <taxon>Handroanthus</taxon>
    </lineage>
</organism>
<dbReference type="InterPro" id="IPR046357">
    <property type="entry name" value="PPIase_dom_sf"/>
</dbReference>
<dbReference type="EC" id="5.2.1.8" evidence="1"/>
<accession>A0A2G9I1L5</accession>
<dbReference type="GO" id="GO:0009507">
    <property type="term" value="C:chloroplast"/>
    <property type="evidence" value="ECO:0007669"/>
    <property type="project" value="TreeGrafter"/>
</dbReference>
<evidence type="ECO:0000256" key="1">
    <source>
        <dbReference type="PROSITE-ProRule" id="PRU00277"/>
    </source>
</evidence>
<dbReference type="Pfam" id="PF00254">
    <property type="entry name" value="FKBP_C"/>
    <property type="match status" value="1"/>
</dbReference>
<dbReference type="InterPro" id="IPR001179">
    <property type="entry name" value="PPIase_FKBP_dom"/>
</dbReference>
<keyword evidence="4" id="KW-1185">Reference proteome</keyword>
<dbReference type="AlphaFoldDB" id="A0A2G9I1L5"/>
<dbReference type="PANTHER" id="PTHR47598">
    <property type="entry name" value="PEPTIDYL-PROLYL CIS-TRANS ISOMERASE FKBP17-2, CHLOROPLASTIC"/>
    <property type="match status" value="1"/>
</dbReference>
<feature type="domain" description="PPIase FKBP-type" evidence="2">
    <location>
        <begin position="128"/>
        <end position="228"/>
    </location>
</feature>
<name>A0A2G9I1L5_9LAMI</name>
<protein>
    <recommendedName>
        <fullName evidence="1">peptidylprolyl isomerase</fullName>
        <ecNumber evidence="1">5.2.1.8</ecNumber>
    </recommendedName>
</protein>
<comment type="caution">
    <text evidence="3">The sequence shown here is derived from an EMBL/GenBank/DDBJ whole genome shotgun (WGS) entry which is preliminary data.</text>
</comment>
<dbReference type="PROSITE" id="PS50059">
    <property type="entry name" value="FKBP_PPIASE"/>
    <property type="match status" value="1"/>
</dbReference>
<dbReference type="STRING" id="429701.A0A2G9I1L5"/>
<keyword evidence="1" id="KW-0697">Rotamase</keyword>